<dbReference type="Gene3D" id="1.20.1250.20">
    <property type="entry name" value="MFS general substrate transporter like domains"/>
    <property type="match status" value="1"/>
</dbReference>
<evidence type="ECO:0000313" key="2">
    <source>
        <dbReference type="EMBL" id="WAR27799.1"/>
    </source>
</evidence>
<dbReference type="Proteomes" id="UP001164746">
    <property type="component" value="Chromosome 15"/>
</dbReference>
<dbReference type="PANTHER" id="PTHR11360">
    <property type="entry name" value="MONOCARBOXYLATE TRANSPORTER"/>
    <property type="match status" value="1"/>
</dbReference>
<sequence>MCKSGVPGGSRHNGPPGRLSAQKFTEGVHLKEIVVCSQKGIISRRVLMYDHVASTCGVGEMSGEDAAGRWIVVLGSFFVQFIVCGITYSIGIFQIVFQDVFGKDHFDTSWVGSILLYTTALTTGGLALSVFVNDLYQLYLTFGLMTEQHFHKDRFQAISMAVGGIGIGIITFPFIIKHLLEYYAWRGTFLVLSGFAFNLCVCGVLMFPPQKSKKLRLLPLLSCEPLRNPIFLGMCISNFFWSFGSTMVYMYVPAYAIHMKTNLVSAFQLVAYIGVASFTSRTIFAFMGRKSALDDVTAVLCSVTLGVVLMGISKLLFKNYAGQIGFTLIYGFYGGYWTTFLSQASRELLGPEYIAMGNGYLSFMIALGDIFIHTIV</sequence>
<feature type="transmembrane region" description="Helical" evidence="1">
    <location>
        <begin position="188"/>
        <end position="208"/>
    </location>
</feature>
<feature type="transmembrane region" description="Helical" evidence="1">
    <location>
        <begin position="229"/>
        <end position="252"/>
    </location>
</feature>
<protein>
    <submittedName>
        <fullName evidence="2">MOT12-like protein</fullName>
    </submittedName>
</protein>
<dbReference type="SUPFAM" id="SSF103473">
    <property type="entry name" value="MFS general substrate transporter"/>
    <property type="match status" value="1"/>
</dbReference>
<keyword evidence="3" id="KW-1185">Reference proteome</keyword>
<gene>
    <name evidence="2" type="ORF">MAR_013503</name>
</gene>
<dbReference type="Pfam" id="PF07690">
    <property type="entry name" value="MFS_1"/>
    <property type="match status" value="1"/>
</dbReference>
<feature type="transmembrane region" description="Helical" evidence="1">
    <location>
        <begin position="296"/>
        <end position="317"/>
    </location>
</feature>
<feature type="transmembrane region" description="Helical" evidence="1">
    <location>
        <begin position="157"/>
        <end position="176"/>
    </location>
</feature>
<organism evidence="2 3">
    <name type="scientific">Mya arenaria</name>
    <name type="common">Soft-shell clam</name>
    <dbReference type="NCBI Taxonomy" id="6604"/>
    <lineage>
        <taxon>Eukaryota</taxon>
        <taxon>Metazoa</taxon>
        <taxon>Spiralia</taxon>
        <taxon>Lophotrochozoa</taxon>
        <taxon>Mollusca</taxon>
        <taxon>Bivalvia</taxon>
        <taxon>Autobranchia</taxon>
        <taxon>Heteroconchia</taxon>
        <taxon>Euheterodonta</taxon>
        <taxon>Imparidentia</taxon>
        <taxon>Neoheterodontei</taxon>
        <taxon>Myida</taxon>
        <taxon>Myoidea</taxon>
        <taxon>Myidae</taxon>
        <taxon>Mya</taxon>
    </lineage>
</organism>
<proteinExistence type="predicted"/>
<keyword evidence="1" id="KW-0812">Transmembrane</keyword>
<dbReference type="PANTHER" id="PTHR11360:SF284">
    <property type="entry name" value="EG:103B4.3 PROTEIN-RELATED"/>
    <property type="match status" value="1"/>
</dbReference>
<evidence type="ECO:0000313" key="3">
    <source>
        <dbReference type="Proteomes" id="UP001164746"/>
    </source>
</evidence>
<dbReference type="InterPro" id="IPR036259">
    <property type="entry name" value="MFS_trans_sf"/>
</dbReference>
<feature type="transmembrane region" description="Helical" evidence="1">
    <location>
        <begin position="114"/>
        <end position="136"/>
    </location>
</feature>
<evidence type="ECO:0000256" key="1">
    <source>
        <dbReference type="SAM" id="Phobius"/>
    </source>
</evidence>
<keyword evidence="1" id="KW-0472">Membrane</keyword>
<dbReference type="InterPro" id="IPR011701">
    <property type="entry name" value="MFS"/>
</dbReference>
<name>A0ABY7G3E5_MYAAR</name>
<reference evidence="2" key="1">
    <citation type="submission" date="2022-11" db="EMBL/GenBank/DDBJ databases">
        <title>Centuries of genome instability and evolution in soft-shell clam transmissible cancer (bioRxiv).</title>
        <authorList>
            <person name="Hart S.F.M."/>
            <person name="Yonemitsu M.A."/>
            <person name="Giersch R.M."/>
            <person name="Beal B.F."/>
            <person name="Arriagada G."/>
            <person name="Davis B.W."/>
            <person name="Ostrander E.A."/>
            <person name="Goff S.P."/>
            <person name="Metzger M.J."/>
        </authorList>
    </citation>
    <scope>NUCLEOTIDE SEQUENCE</scope>
    <source>
        <strain evidence="2">MELC-2E11</strain>
        <tissue evidence="2">Siphon/mantle</tissue>
    </source>
</reference>
<dbReference type="EMBL" id="CP111026">
    <property type="protein sequence ID" value="WAR27799.1"/>
    <property type="molecule type" value="Genomic_DNA"/>
</dbReference>
<feature type="transmembrane region" description="Helical" evidence="1">
    <location>
        <begin position="323"/>
        <end position="341"/>
    </location>
</feature>
<feature type="transmembrane region" description="Helical" evidence="1">
    <location>
        <begin position="353"/>
        <end position="375"/>
    </location>
</feature>
<accession>A0ABY7G3E5</accession>
<feature type="transmembrane region" description="Helical" evidence="1">
    <location>
        <begin position="70"/>
        <end position="94"/>
    </location>
</feature>
<feature type="transmembrane region" description="Helical" evidence="1">
    <location>
        <begin position="264"/>
        <end position="284"/>
    </location>
</feature>
<keyword evidence="1" id="KW-1133">Transmembrane helix</keyword>
<dbReference type="InterPro" id="IPR050327">
    <property type="entry name" value="Proton-linked_MCT"/>
</dbReference>